<dbReference type="AlphaFoldDB" id="A0A5P1FDH3"/>
<protein>
    <submittedName>
        <fullName evidence="1">Uncharacterized protein</fullName>
    </submittedName>
</protein>
<proteinExistence type="predicted"/>
<evidence type="ECO:0000313" key="2">
    <source>
        <dbReference type="Proteomes" id="UP000243459"/>
    </source>
</evidence>
<evidence type="ECO:0000313" key="1">
    <source>
        <dbReference type="EMBL" id="ONK74929.1"/>
    </source>
</evidence>
<dbReference type="Proteomes" id="UP000243459">
    <property type="component" value="Chromosome 3"/>
</dbReference>
<organism evidence="1 2">
    <name type="scientific">Asparagus officinalis</name>
    <name type="common">Garden asparagus</name>
    <dbReference type="NCBI Taxonomy" id="4686"/>
    <lineage>
        <taxon>Eukaryota</taxon>
        <taxon>Viridiplantae</taxon>
        <taxon>Streptophyta</taxon>
        <taxon>Embryophyta</taxon>
        <taxon>Tracheophyta</taxon>
        <taxon>Spermatophyta</taxon>
        <taxon>Magnoliopsida</taxon>
        <taxon>Liliopsida</taxon>
        <taxon>Asparagales</taxon>
        <taxon>Asparagaceae</taxon>
        <taxon>Asparagoideae</taxon>
        <taxon>Asparagus</taxon>
    </lineage>
</organism>
<dbReference type="Gramene" id="ONK74929">
    <property type="protein sequence ID" value="ONK74929"/>
    <property type="gene ID" value="A4U43_C03F11560"/>
</dbReference>
<sequence length="118" mass="13275">MDASTSPNSNFLPNFSVPPSVPQPTTNFLAPVFSQNNVLSTEETSFFNLKLDVDGCLRELRKRDLETTQVERDGMGSNKRIGWEMNFPTYSMFATASTPSPSVSRKNTVSFFPHHLFH</sequence>
<accession>A0A5P1FDH3</accession>
<gene>
    <name evidence="1" type="ORF">A4U43_C03F11560</name>
</gene>
<reference evidence="2" key="1">
    <citation type="journal article" date="2017" name="Nat. Commun.">
        <title>The asparagus genome sheds light on the origin and evolution of a young Y chromosome.</title>
        <authorList>
            <person name="Harkess A."/>
            <person name="Zhou J."/>
            <person name="Xu C."/>
            <person name="Bowers J.E."/>
            <person name="Van der Hulst R."/>
            <person name="Ayyampalayam S."/>
            <person name="Mercati F."/>
            <person name="Riccardi P."/>
            <person name="McKain M.R."/>
            <person name="Kakrana A."/>
            <person name="Tang H."/>
            <person name="Ray J."/>
            <person name="Groenendijk J."/>
            <person name="Arikit S."/>
            <person name="Mathioni S.M."/>
            <person name="Nakano M."/>
            <person name="Shan H."/>
            <person name="Telgmann-Rauber A."/>
            <person name="Kanno A."/>
            <person name="Yue Z."/>
            <person name="Chen H."/>
            <person name="Li W."/>
            <person name="Chen Y."/>
            <person name="Xu X."/>
            <person name="Zhang Y."/>
            <person name="Luo S."/>
            <person name="Chen H."/>
            <person name="Gao J."/>
            <person name="Mao Z."/>
            <person name="Pires J.C."/>
            <person name="Luo M."/>
            <person name="Kudrna D."/>
            <person name="Wing R.A."/>
            <person name="Meyers B.C."/>
            <person name="Yi K."/>
            <person name="Kong H."/>
            <person name="Lavrijsen P."/>
            <person name="Sunseri F."/>
            <person name="Falavigna A."/>
            <person name="Ye Y."/>
            <person name="Leebens-Mack J.H."/>
            <person name="Chen G."/>
        </authorList>
    </citation>
    <scope>NUCLEOTIDE SEQUENCE [LARGE SCALE GENOMIC DNA]</scope>
    <source>
        <strain evidence="2">cv. DH0086</strain>
    </source>
</reference>
<dbReference type="EMBL" id="CM007383">
    <property type="protein sequence ID" value="ONK74929.1"/>
    <property type="molecule type" value="Genomic_DNA"/>
</dbReference>
<name>A0A5P1FDH3_ASPOF</name>
<keyword evidence="2" id="KW-1185">Reference proteome</keyword>